<comment type="caution">
    <text evidence="3">The sequence shown here is derived from an EMBL/GenBank/DDBJ whole genome shotgun (WGS) entry which is preliminary data.</text>
</comment>
<keyword evidence="4" id="KW-1185">Reference proteome</keyword>
<reference evidence="4" key="1">
    <citation type="journal article" date="2019" name="Int. J. Syst. Evol. Microbiol.">
        <title>The Global Catalogue of Microorganisms (GCM) 10K type strain sequencing project: providing services to taxonomists for standard genome sequencing and annotation.</title>
        <authorList>
            <consortium name="The Broad Institute Genomics Platform"/>
            <consortium name="The Broad Institute Genome Sequencing Center for Infectious Disease"/>
            <person name="Wu L."/>
            <person name="Ma J."/>
        </authorList>
    </citation>
    <scope>NUCLEOTIDE SEQUENCE [LARGE SCALE GENOMIC DNA]</scope>
    <source>
        <strain evidence="4">LMG 29247</strain>
    </source>
</reference>
<dbReference type="InterPro" id="IPR000620">
    <property type="entry name" value="EamA_dom"/>
</dbReference>
<feature type="transmembrane region" description="Helical" evidence="1">
    <location>
        <begin position="20"/>
        <end position="39"/>
    </location>
</feature>
<organism evidence="3 4">
    <name type="scientific">Ottowia flava</name>
    <dbReference type="NCBI Taxonomy" id="2675430"/>
    <lineage>
        <taxon>Bacteria</taxon>
        <taxon>Pseudomonadati</taxon>
        <taxon>Pseudomonadota</taxon>
        <taxon>Betaproteobacteria</taxon>
        <taxon>Burkholderiales</taxon>
        <taxon>Comamonadaceae</taxon>
        <taxon>Ottowia</taxon>
    </lineage>
</organism>
<feature type="domain" description="EamA" evidence="2">
    <location>
        <begin position="20"/>
        <end position="152"/>
    </location>
</feature>
<dbReference type="PANTHER" id="PTHR22911">
    <property type="entry name" value="ACYL-MALONYL CONDENSING ENZYME-RELATED"/>
    <property type="match status" value="1"/>
</dbReference>
<accession>A0ABW4KNC5</accession>
<feature type="transmembrane region" description="Helical" evidence="1">
    <location>
        <begin position="258"/>
        <end position="275"/>
    </location>
</feature>
<sequence>MSTAPFIAPITRPHWSHARAVWMMVLVALLWSTAGVVTRQLQTAQGFEVNFWRSAFTALTLLVVLPLWQGPRALARIPWGRPAFWIAGVCWSVMFTAFMVALTMTGVARVLVTMALAPLLTALLSRVVTGHRLPARTWWAIVVAGLGMAWMFAGQLGAGQGGQQALGALVALGVPIASAIQWSVSQRSQSQGEPIDLVPAVLLGALISCAVTLPLAWPLQTSAHDLGWLAFLGVTQLALPCVLAVLVARVLPAAEVSLLALLEIVFGIALVWLIVGEAPRPEVLAGGSLVIGALLANELLGWHRARRALPPIGPA</sequence>
<feature type="transmembrane region" description="Helical" evidence="1">
    <location>
        <begin position="107"/>
        <end position="125"/>
    </location>
</feature>
<dbReference type="InterPro" id="IPR037185">
    <property type="entry name" value="EmrE-like"/>
</dbReference>
<dbReference type="Pfam" id="PF00892">
    <property type="entry name" value="EamA"/>
    <property type="match status" value="2"/>
</dbReference>
<keyword evidence="1" id="KW-1133">Transmembrane helix</keyword>
<feature type="transmembrane region" description="Helical" evidence="1">
    <location>
        <begin position="197"/>
        <end position="217"/>
    </location>
</feature>
<feature type="transmembrane region" description="Helical" evidence="1">
    <location>
        <begin position="51"/>
        <end position="70"/>
    </location>
</feature>
<keyword evidence="1" id="KW-0472">Membrane</keyword>
<dbReference type="Proteomes" id="UP001597304">
    <property type="component" value="Unassembled WGS sequence"/>
</dbReference>
<proteinExistence type="predicted"/>
<dbReference type="EMBL" id="JBHUEJ010000003">
    <property type="protein sequence ID" value="MFD1709249.1"/>
    <property type="molecule type" value="Genomic_DNA"/>
</dbReference>
<feature type="transmembrane region" description="Helical" evidence="1">
    <location>
        <begin position="137"/>
        <end position="153"/>
    </location>
</feature>
<keyword evidence="1" id="KW-0812">Transmembrane</keyword>
<feature type="domain" description="EamA" evidence="2">
    <location>
        <begin position="166"/>
        <end position="295"/>
    </location>
</feature>
<evidence type="ECO:0000313" key="3">
    <source>
        <dbReference type="EMBL" id="MFD1709249.1"/>
    </source>
</evidence>
<feature type="transmembrane region" description="Helical" evidence="1">
    <location>
        <begin position="281"/>
        <end position="300"/>
    </location>
</feature>
<gene>
    <name evidence="3" type="ORF">ACFSF0_01380</name>
</gene>
<feature type="transmembrane region" description="Helical" evidence="1">
    <location>
        <begin position="82"/>
        <end position="101"/>
    </location>
</feature>
<evidence type="ECO:0000256" key="1">
    <source>
        <dbReference type="SAM" id="Phobius"/>
    </source>
</evidence>
<feature type="transmembrane region" description="Helical" evidence="1">
    <location>
        <begin position="229"/>
        <end position="251"/>
    </location>
</feature>
<feature type="transmembrane region" description="Helical" evidence="1">
    <location>
        <begin position="165"/>
        <end position="185"/>
    </location>
</feature>
<dbReference type="RefSeq" id="WP_255507704.1">
    <property type="nucleotide sequence ID" value="NZ_JBHUEJ010000003.1"/>
</dbReference>
<dbReference type="SUPFAM" id="SSF103481">
    <property type="entry name" value="Multidrug resistance efflux transporter EmrE"/>
    <property type="match status" value="2"/>
</dbReference>
<evidence type="ECO:0000313" key="4">
    <source>
        <dbReference type="Proteomes" id="UP001597304"/>
    </source>
</evidence>
<dbReference type="PANTHER" id="PTHR22911:SF79">
    <property type="entry name" value="MOBA-LIKE NTP TRANSFERASE DOMAIN-CONTAINING PROTEIN"/>
    <property type="match status" value="1"/>
</dbReference>
<evidence type="ECO:0000259" key="2">
    <source>
        <dbReference type="Pfam" id="PF00892"/>
    </source>
</evidence>
<protein>
    <submittedName>
        <fullName evidence="3">DMT family transporter</fullName>
    </submittedName>
</protein>
<name>A0ABW4KNC5_9BURK</name>